<evidence type="ECO:0000256" key="4">
    <source>
        <dbReference type="ARBA" id="ARBA00022679"/>
    </source>
</evidence>
<dbReference type="PANTHER" id="PTHR22884">
    <property type="entry name" value="SET DOMAIN PROTEINS"/>
    <property type="match status" value="1"/>
</dbReference>
<evidence type="ECO:0000256" key="3">
    <source>
        <dbReference type="ARBA" id="ARBA00022603"/>
    </source>
</evidence>
<accession>A0A9D7HSJ5</accession>
<dbReference type="Gene3D" id="2.170.270.10">
    <property type="entry name" value="SET domain"/>
    <property type="match status" value="1"/>
</dbReference>
<dbReference type="InterPro" id="IPR003616">
    <property type="entry name" value="Post-SET_dom"/>
</dbReference>
<dbReference type="SMART" id="SM00317">
    <property type="entry name" value="SET"/>
    <property type="match status" value="1"/>
</dbReference>
<comment type="caution">
    <text evidence="8">The sequence shown here is derived from an EMBL/GenBank/DDBJ whole genome shotgun (WGS) entry which is preliminary data.</text>
</comment>
<dbReference type="Pfam" id="PF00856">
    <property type="entry name" value="SET"/>
    <property type="match status" value="1"/>
</dbReference>
<dbReference type="EMBL" id="JADJEV010000001">
    <property type="protein sequence ID" value="MBK6971800.1"/>
    <property type="molecule type" value="Genomic_DNA"/>
</dbReference>
<evidence type="ECO:0000259" key="6">
    <source>
        <dbReference type="PROSITE" id="PS50280"/>
    </source>
</evidence>
<evidence type="ECO:0000256" key="1">
    <source>
        <dbReference type="ARBA" id="ARBA00004286"/>
    </source>
</evidence>
<dbReference type="InterPro" id="IPR050777">
    <property type="entry name" value="SET2_Histone-Lys_MeTrsfase"/>
</dbReference>
<dbReference type="SUPFAM" id="SSF82199">
    <property type="entry name" value="SET domain"/>
    <property type="match status" value="1"/>
</dbReference>
<proteinExistence type="predicted"/>
<evidence type="ECO:0000256" key="5">
    <source>
        <dbReference type="ARBA" id="ARBA00022691"/>
    </source>
</evidence>
<dbReference type="PROSITE" id="PS50280">
    <property type="entry name" value="SET"/>
    <property type="match status" value="1"/>
</dbReference>
<keyword evidence="4" id="KW-0808">Transferase</keyword>
<evidence type="ECO:0000259" key="7">
    <source>
        <dbReference type="PROSITE" id="PS50868"/>
    </source>
</evidence>
<dbReference type="PROSITE" id="PS50868">
    <property type="entry name" value="POST_SET"/>
    <property type="match status" value="1"/>
</dbReference>
<keyword evidence="2" id="KW-0158">Chromosome</keyword>
<dbReference type="GO" id="GO:0008168">
    <property type="term" value="F:methyltransferase activity"/>
    <property type="evidence" value="ECO:0007669"/>
    <property type="project" value="UniProtKB-KW"/>
</dbReference>
<sequence length="225" mass="24919">MGLLQSGQPLLYEVRLRPGRCRRRQEHQLRRWRQVGLTACRADFGAISGDTRSVSGPGVNSDHELTAFVREVVLPGGPDALPRVDPRHSRFRLASAPSAIHRWGIFAAEPIPARRRVIEYCGQRIGQAEVARRSVRPNLYIFWLNPRAAIDGAIGGSGAEFVNHSCDPNLYARVSRGHVHLVSLRRIAAGEELSFDYRIIGEGGPVACHCGSPKCRGFMNPPWQA</sequence>
<organism evidence="8 9">
    <name type="scientific">Candidatus Methylophosphatis roskildensis</name>
    <dbReference type="NCBI Taxonomy" id="2899263"/>
    <lineage>
        <taxon>Bacteria</taxon>
        <taxon>Pseudomonadati</taxon>
        <taxon>Pseudomonadota</taxon>
        <taxon>Betaproteobacteria</taxon>
        <taxon>Nitrosomonadales</taxon>
        <taxon>Sterolibacteriaceae</taxon>
        <taxon>Candidatus Methylophosphatis</taxon>
    </lineage>
</organism>
<comment type="subcellular location">
    <subcellularLocation>
        <location evidence="1">Chromosome</location>
    </subcellularLocation>
</comment>
<feature type="domain" description="Post-SET" evidence="7">
    <location>
        <begin position="204"/>
        <end position="220"/>
    </location>
</feature>
<dbReference type="AlphaFoldDB" id="A0A9D7HSJ5"/>
<evidence type="ECO:0000313" key="9">
    <source>
        <dbReference type="Proteomes" id="UP000807785"/>
    </source>
</evidence>
<name>A0A9D7HSJ5_9PROT</name>
<dbReference type="Proteomes" id="UP000807785">
    <property type="component" value="Unassembled WGS sequence"/>
</dbReference>
<dbReference type="SMART" id="SM00508">
    <property type="entry name" value="PostSET"/>
    <property type="match status" value="1"/>
</dbReference>
<evidence type="ECO:0000256" key="2">
    <source>
        <dbReference type="ARBA" id="ARBA00022454"/>
    </source>
</evidence>
<evidence type="ECO:0000313" key="8">
    <source>
        <dbReference type="EMBL" id="MBK6971800.1"/>
    </source>
</evidence>
<feature type="domain" description="SET" evidence="6">
    <location>
        <begin position="89"/>
        <end position="198"/>
    </location>
</feature>
<dbReference type="GO" id="GO:0005694">
    <property type="term" value="C:chromosome"/>
    <property type="evidence" value="ECO:0007669"/>
    <property type="project" value="UniProtKB-SubCell"/>
</dbReference>
<dbReference type="InterPro" id="IPR046341">
    <property type="entry name" value="SET_dom_sf"/>
</dbReference>
<reference evidence="8" key="1">
    <citation type="submission" date="2020-10" db="EMBL/GenBank/DDBJ databases">
        <title>Connecting structure to function with the recovery of over 1000 high-quality activated sludge metagenome-assembled genomes encoding full-length rRNA genes using long-read sequencing.</title>
        <authorList>
            <person name="Singleton C.M."/>
            <person name="Petriglieri F."/>
            <person name="Kristensen J.M."/>
            <person name="Kirkegaard R.H."/>
            <person name="Michaelsen T.Y."/>
            <person name="Andersen M.H."/>
            <person name="Karst S.M."/>
            <person name="Dueholm M.S."/>
            <person name="Nielsen P.H."/>
            <person name="Albertsen M."/>
        </authorList>
    </citation>
    <scope>NUCLEOTIDE SEQUENCE</scope>
    <source>
        <strain evidence="8">Bjer_18-Q3-R1-45_BAT3C.347</strain>
    </source>
</reference>
<keyword evidence="3" id="KW-0489">Methyltransferase</keyword>
<gene>
    <name evidence="8" type="ORF">IPH26_02150</name>
</gene>
<keyword evidence="5" id="KW-0949">S-adenosyl-L-methionine</keyword>
<protein>
    <submittedName>
        <fullName evidence="8">SET domain-containing protein-lysine N-methyltransferase</fullName>
    </submittedName>
</protein>
<dbReference type="InterPro" id="IPR001214">
    <property type="entry name" value="SET_dom"/>
</dbReference>
<dbReference type="GO" id="GO:0032259">
    <property type="term" value="P:methylation"/>
    <property type="evidence" value="ECO:0007669"/>
    <property type="project" value="UniProtKB-KW"/>
</dbReference>